<sequence>MNFITSFANVRTRDLDASLYNPVMSFPYCKKDQTISGVTARVKEHFEEFLDLYGDLDSNGLVICQSLGLHLNELGLEVKSPNRFVVTACLEGDFDRDCLRCLFQDIADDLAKTTNLRKYLASLDDAEANLKQLVEAHAADSVDITKRNFTVRRLGLGTAMELQ</sequence>
<dbReference type="AlphaFoldDB" id="A6X897"/>
<keyword evidence="1" id="KW-0614">Plasmid</keyword>
<organism evidence="1 2">
    <name type="scientific">Brucella anthropi (strain ATCC 49188 / DSM 6882 / CCUG 24695 / JCM 21032 / LMG 3331 / NBRC 15819 / NCTC 12168 / Alc 37)</name>
    <name type="common">Ochrobactrum anthropi</name>
    <dbReference type="NCBI Taxonomy" id="439375"/>
    <lineage>
        <taxon>Bacteria</taxon>
        <taxon>Pseudomonadati</taxon>
        <taxon>Pseudomonadota</taxon>
        <taxon>Alphaproteobacteria</taxon>
        <taxon>Hyphomicrobiales</taxon>
        <taxon>Brucellaceae</taxon>
        <taxon>Brucella/Ochrobactrum group</taxon>
        <taxon>Brucella</taxon>
    </lineage>
</organism>
<evidence type="ECO:0000313" key="2">
    <source>
        <dbReference type="Proteomes" id="UP000002301"/>
    </source>
</evidence>
<dbReference type="HOGENOM" id="CLU_1625384_0_0_5"/>
<dbReference type="Proteomes" id="UP000002301">
    <property type="component" value="Plasmid pOANT03"/>
</dbReference>
<name>A6X897_BRUA4</name>
<proteinExistence type="predicted"/>
<accession>A6X897</accession>
<dbReference type="EMBL" id="CP000762">
    <property type="protein sequence ID" value="ABS17451.1"/>
    <property type="molecule type" value="Genomic_DNA"/>
</dbReference>
<gene>
    <name evidence="1" type="ordered locus">Oant_4681</name>
</gene>
<geneLocation type="plasmid" evidence="1 2">
    <name>pOANT03</name>
</geneLocation>
<keyword evidence="2" id="KW-1185">Reference proteome</keyword>
<protein>
    <submittedName>
        <fullName evidence="1">Uncharacterized protein</fullName>
    </submittedName>
</protein>
<reference evidence="1 2" key="1">
    <citation type="journal article" date="2011" name="J. Bacteriol.">
        <title>Genome of Ochrobactrum anthropi ATCC 49188 T, a versatile opportunistic pathogen and symbiont of several eukaryotic hosts.</title>
        <authorList>
            <person name="Chain P.S."/>
            <person name="Lang D.M."/>
            <person name="Comerci D.J."/>
            <person name="Malfatti S.A."/>
            <person name="Vergez L.M."/>
            <person name="Shin M."/>
            <person name="Ugalde R.A."/>
            <person name="Garcia E."/>
            <person name="Tolmasky M.E."/>
        </authorList>
    </citation>
    <scope>NUCLEOTIDE SEQUENCE [LARGE SCALE GENOMIC DNA]</scope>
    <source>
        <strain evidence="2">ATCC 49188 / DSM 6882 / CCUG 24695 / JCM 21032 / LMG 3331 / NBRC 15819 / NCTC 12168 / Alc 37</strain>
    </source>
</reference>
<evidence type="ECO:0000313" key="1">
    <source>
        <dbReference type="EMBL" id="ABS17451.1"/>
    </source>
</evidence>
<dbReference type="KEGG" id="oan:Oant_4681"/>